<evidence type="ECO:0000256" key="10">
    <source>
        <dbReference type="SAM" id="MobiDB-lite"/>
    </source>
</evidence>
<feature type="site" description="Histone H3K4me3 binding" evidence="7">
    <location>
        <position position="830"/>
    </location>
</feature>
<evidence type="ECO:0000256" key="8">
    <source>
        <dbReference type="PIRSR" id="PIRSR628651-51"/>
    </source>
</evidence>
<feature type="binding site" evidence="8">
    <location>
        <position position="820"/>
    </location>
    <ligand>
        <name>Zn(2+)</name>
        <dbReference type="ChEBI" id="CHEBI:29105"/>
        <label>2</label>
    </ligand>
</feature>
<organism evidence="12 13">
    <name type="scientific">Moelleriella libera RCEF 2490</name>
    <dbReference type="NCBI Taxonomy" id="1081109"/>
    <lineage>
        <taxon>Eukaryota</taxon>
        <taxon>Fungi</taxon>
        <taxon>Dikarya</taxon>
        <taxon>Ascomycota</taxon>
        <taxon>Pezizomycotina</taxon>
        <taxon>Sordariomycetes</taxon>
        <taxon>Hypocreomycetidae</taxon>
        <taxon>Hypocreales</taxon>
        <taxon>Clavicipitaceae</taxon>
        <taxon>Moelleriella</taxon>
    </lineage>
</organism>
<dbReference type="InterPro" id="IPR019787">
    <property type="entry name" value="Znf_PHD-finger"/>
</dbReference>
<keyword evidence="5 8" id="KW-0862">Zinc</keyword>
<dbReference type="AlphaFoldDB" id="A0A168BYK9"/>
<dbReference type="GO" id="GO:0000123">
    <property type="term" value="C:histone acetyltransferase complex"/>
    <property type="evidence" value="ECO:0007669"/>
    <property type="project" value="TreeGrafter"/>
</dbReference>
<evidence type="ECO:0000256" key="1">
    <source>
        <dbReference type="ARBA" id="ARBA00004123"/>
    </source>
</evidence>
<dbReference type="GO" id="GO:0004402">
    <property type="term" value="F:histone acetyltransferase activity"/>
    <property type="evidence" value="ECO:0007669"/>
    <property type="project" value="TreeGrafter"/>
</dbReference>
<feature type="compositionally biased region" description="Polar residues" evidence="10">
    <location>
        <begin position="551"/>
        <end position="572"/>
    </location>
</feature>
<feature type="compositionally biased region" description="Low complexity" evidence="10">
    <location>
        <begin position="508"/>
        <end position="550"/>
    </location>
</feature>
<feature type="binding site" evidence="8">
    <location>
        <position position="807"/>
    </location>
    <ligand>
        <name>Zn(2+)</name>
        <dbReference type="ChEBI" id="CHEBI:29105"/>
        <label>1</label>
    </ligand>
</feature>
<dbReference type="STRING" id="1081109.A0A168BYK9"/>
<feature type="site" description="Histone H3K4me3 binding" evidence="7">
    <location>
        <position position="806"/>
    </location>
</feature>
<evidence type="ECO:0000313" key="12">
    <source>
        <dbReference type="EMBL" id="KZZ95916.1"/>
    </source>
</evidence>
<comment type="caution">
    <text evidence="12">The sequence shown here is derived from an EMBL/GenBank/DDBJ whole genome shotgun (WGS) entry which is preliminary data.</text>
</comment>
<comment type="subcellular location">
    <subcellularLocation>
        <location evidence="1">Nucleus</location>
    </subcellularLocation>
</comment>
<feature type="compositionally biased region" description="Acidic residues" evidence="10">
    <location>
        <begin position="787"/>
        <end position="800"/>
    </location>
</feature>
<feature type="compositionally biased region" description="Basic and acidic residues" evidence="10">
    <location>
        <begin position="433"/>
        <end position="447"/>
    </location>
</feature>
<feature type="binding site" evidence="8">
    <location>
        <position position="826"/>
    </location>
    <ligand>
        <name>Zn(2+)</name>
        <dbReference type="ChEBI" id="CHEBI:29105"/>
        <label>2</label>
    </ligand>
</feature>
<dbReference type="PROSITE" id="PS50016">
    <property type="entry name" value="ZF_PHD_2"/>
    <property type="match status" value="1"/>
</dbReference>
<dbReference type="EMBL" id="AZGY01000008">
    <property type="protein sequence ID" value="KZZ95916.1"/>
    <property type="molecule type" value="Genomic_DNA"/>
</dbReference>
<feature type="compositionally biased region" description="Low complexity" evidence="10">
    <location>
        <begin position="590"/>
        <end position="600"/>
    </location>
</feature>
<feature type="binding site" evidence="8">
    <location>
        <position position="853"/>
    </location>
    <ligand>
        <name>Zn(2+)</name>
        <dbReference type="ChEBI" id="CHEBI:29105"/>
        <label>2</label>
    </ligand>
</feature>
<dbReference type="Proteomes" id="UP000078544">
    <property type="component" value="Unassembled WGS sequence"/>
</dbReference>
<feature type="binding site" evidence="8">
    <location>
        <position position="850"/>
    </location>
    <ligand>
        <name>Zn(2+)</name>
        <dbReference type="ChEBI" id="CHEBI:29105"/>
        <label>2</label>
    </ligand>
</feature>
<feature type="compositionally biased region" description="Pro residues" evidence="10">
    <location>
        <begin position="623"/>
        <end position="633"/>
    </location>
</feature>
<feature type="compositionally biased region" description="Polar residues" evidence="10">
    <location>
        <begin position="610"/>
        <end position="621"/>
    </location>
</feature>
<dbReference type="OrthoDB" id="5411773at2759"/>
<proteinExistence type="inferred from homology"/>
<feature type="domain" description="PHD-type" evidence="11">
    <location>
        <begin position="804"/>
        <end position="856"/>
    </location>
</feature>
<dbReference type="PANTHER" id="PTHR10333:SF94">
    <property type="entry name" value="FINGER DOMAIN PROTEIN, PUTATIVE (AFU_ORTHOLOGUE AFUA_3G11940)-RELATED"/>
    <property type="match status" value="1"/>
</dbReference>
<evidence type="ECO:0000256" key="5">
    <source>
        <dbReference type="ARBA" id="ARBA00022833"/>
    </source>
</evidence>
<feature type="binding site" evidence="8">
    <location>
        <position position="809"/>
    </location>
    <ligand>
        <name>Zn(2+)</name>
        <dbReference type="ChEBI" id="CHEBI:29105"/>
        <label>1</label>
    </ligand>
</feature>
<dbReference type="InterPro" id="IPR028651">
    <property type="entry name" value="ING_fam"/>
</dbReference>
<dbReference type="InterPro" id="IPR024610">
    <property type="entry name" value="ING_N_histone-binding"/>
</dbReference>
<keyword evidence="3 8" id="KW-0479">Metal-binding</keyword>
<dbReference type="InterPro" id="IPR001965">
    <property type="entry name" value="Znf_PHD"/>
</dbReference>
<sequence length="872" mass="92963">MAGEGTDQGAASDADGAASPKNTTSATRAPAGQSLGLADKRSLESRADPDAQTTVTDFLDFTEYLPSDLIRSLTLIGKLDETYADASVKVDELTTTWGQLPSLPAEERPSAVSLRADISEKLGEAMSSRVFAHDEAVRMSVNVNRHYHKAKLLLSKLREMLQNYPSEEPRSPVVSKSPQVVRAKPAVGGDGQKIRRHRIPKVTVPGEVLAPYEIEYDTGSDDSDISTDEESDTYAVGRRMPAGPRIKLVSSKVHKGHNRLSRPVTYSSAALSAAAAVNAAALLNPPPENAVIGSADAPWLQLTNYELAKLRKRMKKNATWTPSETMVARELKALGRGPDEYREAKQLAERDGKQFNPKVPSLVVDDESGIQHLPAGAISAEAIGGEEVPTSNRGMKLNEAKKLKREALAKQAAEDAEESARKMAHAAKLIMGSKDDQADASKDDATSPEKASTTTTSRSTGKRKRDGESEDDASDSGASPPAPAPVPVHPPPKRSKLETPVPPPHHPGMSQSGQESGSAGSIAPNVSRSNNNISSTTSTNIGTNSSTIVNANSGSNVKSNASSNHLQPTSAGSIFVTQPQTPVPIPLPPQSSTTPSASSPGLYSALGPPSVSNGGSITTTIPVRPPAETPVPLPRTDRTKSITPVAPPPAREPAKRETRGEAAKRTRNQSPPDTALTLRPPSSRGHTPNATTPAPPETGRRPGSRGGKAASQEPPSLASDRPRRTSTARTTPGPEFRQPPPKRMKRPAPGVVSTTNSGGSSAVGKRKAAPRRKARATKREKGQGLETEMEEVDDEGNPIDPEEPRYCLCNRVSFGTMIQCDNIDNCKQEWFHLECVGLEDIPARTTKWYCPDCRKVLNIGERGEVNARGVRK</sequence>
<evidence type="ECO:0000256" key="4">
    <source>
        <dbReference type="ARBA" id="ARBA00022771"/>
    </source>
</evidence>
<evidence type="ECO:0000256" key="2">
    <source>
        <dbReference type="ARBA" id="ARBA00010210"/>
    </source>
</evidence>
<dbReference type="SUPFAM" id="SSF57903">
    <property type="entry name" value="FYVE/PHD zinc finger"/>
    <property type="match status" value="1"/>
</dbReference>
<evidence type="ECO:0000313" key="13">
    <source>
        <dbReference type="Proteomes" id="UP000078544"/>
    </source>
</evidence>
<keyword evidence="4 9" id="KW-0863">Zinc-finger</keyword>
<feature type="site" description="Histone H3K4me3 binding" evidence="7">
    <location>
        <position position="821"/>
    </location>
</feature>
<dbReference type="InterPro" id="IPR013083">
    <property type="entry name" value="Znf_RING/FYVE/PHD"/>
</dbReference>
<feature type="region of interest" description="Disordered" evidence="10">
    <location>
        <begin position="1"/>
        <end position="51"/>
    </location>
</feature>
<dbReference type="GO" id="GO:0008270">
    <property type="term" value="F:zinc ion binding"/>
    <property type="evidence" value="ECO:0007669"/>
    <property type="project" value="UniProtKB-KW"/>
</dbReference>
<dbReference type="SMART" id="SM01408">
    <property type="entry name" value="ING"/>
    <property type="match status" value="1"/>
</dbReference>
<dbReference type="Gene3D" id="6.10.140.1740">
    <property type="match status" value="1"/>
</dbReference>
<dbReference type="CDD" id="cd15505">
    <property type="entry name" value="PHD_ING"/>
    <property type="match status" value="1"/>
</dbReference>
<dbReference type="Gene3D" id="3.30.40.10">
    <property type="entry name" value="Zinc/RING finger domain, C3HC4 (zinc finger)"/>
    <property type="match status" value="1"/>
</dbReference>
<feature type="compositionally biased region" description="Basic residues" evidence="10">
    <location>
        <begin position="764"/>
        <end position="776"/>
    </location>
</feature>
<reference evidence="12 13" key="1">
    <citation type="journal article" date="2016" name="Genome Biol. Evol.">
        <title>Divergent and convergent evolution of fungal pathogenicity.</title>
        <authorList>
            <person name="Shang Y."/>
            <person name="Xiao G."/>
            <person name="Zheng P."/>
            <person name="Cen K."/>
            <person name="Zhan S."/>
            <person name="Wang C."/>
        </authorList>
    </citation>
    <scope>NUCLEOTIDE SEQUENCE [LARGE SCALE GENOMIC DNA]</scope>
    <source>
        <strain evidence="12 13">RCEF 2490</strain>
    </source>
</reference>
<feature type="region of interest" description="Disordered" evidence="10">
    <location>
        <begin position="166"/>
        <end position="192"/>
    </location>
</feature>
<dbReference type="PANTHER" id="PTHR10333">
    <property type="entry name" value="INHIBITOR OF GROWTH PROTEIN"/>
    <property type="match status" value="1"/>
</dbReference>
<keyword evidence="6" id="KW-0539">Nucleus</keyword>
<feature type="compositionally biased region" description="Basic and acidic residues" evidence="10">
    <location>
        <begin position="38"/>
        <end position="49"/>
    </location>
</feature>
<dbReference type="GO" id="GO:0005634">
    <property type="term" value="C:nucleus"/>
    <property type="evidence" value="ECO:0007669"/>
    <property type="project" value="UniProtKB-SubCell"/>
</dbReference>
<comment type="similarity">
    <text evidence="2">Belongs to the ING family.</text>
</comment>
<feature type="compositionally biased region" description="Low complexity" evidence="10">
    <location>
        <begin position="9"/>
        <end position="19"/>
    </location>
</feature>
<feature type="compositionally biased region" description="Low complexity" evidence="10">
    <location>
        <begin position="450"/>
        <end position="459"/>
    </location>
</feature>
<dbReference type="SMART" id="SM00249">
    <property type="entry name" value="PHD"/>
    <property type="match status" value="1"/>
</dbReference>
<dbReference type="InterPro" id="IPR011011">
    <property type="entry name" value="Znf_FYVE_PHD"/>
</dbReference>
<feature type="compositionally biased region" description="Low complexity" evidence="10">
    <location>
        <begin position="750"/>
        <end position="763"/>
    </location>
</feature>
<name>A0A168BYK9_9HYPO</name>
<feature type="site" description="Histone H3K4me3 binding" evidence="7">
    <location>
        <position position="817"/>
    </location>
</feature>
<dbReference type="GO" id="GO:0006355">
    <property type="term" value="P:regulation of DNA-templated transcription"/>
    <property type="evidence" value="ECO:0007669"/>
    <property type="project" value="TreeGrafter"/>
</dbReference>
<protein>
    <submittedName>
        <fullName evidence="12">PHD finger domain-containing protein</fullName>
    </submittedName>
</protein>
<evidence type="ECO:0000256" key="9">
    <source>
        <dbReference type="PROSITE-ProRule" id="PRU00146"/>
    </source>
</evidence>
<feature type="binding site" evidence="8">
    <location>
        <position position="835"/>
    </location>
    <ligand>
        <name>Zn(2+)</name>
        <dbReference type="ChEBI" id="CHEBI:29105"/>
        <label>1</label>
    </ligand>
</feature>
<keyword evidence="13" id="KW-1185">Reference proteome</keyword>
<feature type="compositionally biased region" description="Basic and acidic residues" evidence="10">
    <location>
        <begin position="652"/>
        <end position="664"/>
    </location>
</feature>
<evidence type="ECO:0000256" key="3">
    <source>
        <dbReference type="ARBA" id="ARBA00022723"/>
    </source>
</evidence>
<feature type="region of interest" description="Disordered" evidence="10">
    <location>
        <begin position="432"/>
        <end position="800"/>
    </location>
</feature>
<evidence type="ECO:0000256" key="7">
    <source>
        <dbReference type="PIRSR" id="PIRSR628651-50"/>
    </source>
</evidence>
<evidence type="ECO:0000256" key="6">
    <source>
        <dbReference type="ARBA" id="ARBA00023242"/>
    </source>
</evidence>
<evidence type="ECO:0000259" key="11">
    <source>
        <dbReference type="PROSITE" id="PS50016"/>
    </source>
</evidence>
<feature type="binding site" evidence="8">
    <location>
        <position position="832"/>
    </location>
    <ligand>
        <name>Zn(2+)</name>
        <dbReference type="ChEBI" id="CHEBI:29105"/>
        <label>1</label>
    </ligand>
</feature>
<accession>A0A168BYK9</accession>
<feature type="compositionally biased region" description="Pro residues" evidence="10">
    <location>
        <begin position="480"/>
        <end position="490"/>
    </location>
</feature>
<gene>
    <name evidence="12" type="ORF">AAL_04212</name>
</gene>